<sequence length="180" mass="19014">MPRTSVTACLVAGSVASPLCPQRRHRLGSGPSCGTADVASDGMFTYSRTASVDRWEDDPSSFGSDRFTIVVTDGDHEVGEIVIRPVLSTSASEPITGVGVVTTDGTVVTYEHVAVASARHRTLTQSSPPRGPRVTGAHHRHAVVRFGTDTCDQTFQVFVSDGVRGTTSYLLGVSDGPLVR</sequence>
<name>A0ABS2KXI0_9NOCA</name>
<gene>
    <name evidence="1" type="ORF">JOE42_003373</name>
</gene>
<protein>
    <submittedName>
        <fullName evidence="1">Uncharacterized protein</fullName>
    </submittedName>
</protein>
<proteinExistence type="predicted"/>
<dbReference type="EMBL" id="JAFBBK010000001">
    <property type="protein sequence ID" value="MBM7416640.1"/>
    <property type="molecule type" value="Genomic_DNA"/>
</dbReference>
<evidence type="ECO:0000313" key="1">
    <source>
        <dbReference type="EMBL" id="MBM7416640.1"/>
    </source>
</evidence>
<comment type="caution">
    <text evidence="1">The sequence shown here is derived from an EMBL/GenBank/DDBJ whole genome shotgun (WGS) entry which is preliminary data.</text>
</comment>
<accession>A0ABS2KXI0</accession>
<organism evidence="1 2">
    <name type="scientific">Rhodococcoides corynebacterioides</name>
    <dbReference type="NCBI Taxonomy" id="53972"/>
    <lineage>
        <taxon>Bacteria</taxon>
        <taxon>Bacillati</taxon>
        <taxon>Actinomycetota</taxon>
        <taxon>Actinomycetes</taxon>
        <taxon>Mycobacteriales</taxon>
        <taxon>Nocardiaceae</taxon>
        <taxon>Rhodococcoides</taxon>
    </lineage>
</organism>
<keyword evidence="2" id="KW-1185">Reference proteome</keyword>
<dbReference type="Proteomes" id="UP000703038">
    <property type="component" value="Unassembled WGS sequence"/>
</dbReference>
<dbReference type="RefSeq" id="WP_204869400.1">
    <property type="nucleotide sequence ID" value="NZ_JAFBBK010000001.1"/>
</dbReference>
<evidence type="ECO:0000313" key="2">
    <source>
        <dbReference type="Proteomes" id="UP000703038"/>
    </source>
</evidence>
<reference evidence="1 2" key="1">
    <citation type="submission" date="2021-01" db="EMBL/GenBank/DDBJ databases">
        <title>Genomics of switchgrass bacterial isolates.</title>
        <authorList>
            <person name="Shade A."/>
        </authorList>
    </citation>
    <scope>NUCLEOTIDE SEQUENCE [LARGE SCALE GENOMIC DNA]</scope>
    <source>
        <strain evidence="1 2">PvP111</strain>
    </source>
</reference>